<feature type="region of interest" description="Disordered" evidence="1">
    <location>
        <begin position="1"/>
        <end position="21"/>
    </location>
</feature>
<gene>
    <name evidence="2" type="ORF">B0H63DRAFT_446261</name>
</gene>
<dbReference type="Proteomes" id="UP001285441">
    <property type="component" value="Unassembled WGS sequence"/>
</dbReference>
<dbReference type="AlphaFoldDB" id="A0AAE0U440"/>
<sequence length="308" mass="33853">MELQWSTDPIGPNGHTPTTFGPDGPWQALLVEMNNRTRSPLDFGFRPFTAPMWPSGIGVTTILTQQGGGRFALTGAEAYGSQLEDPWLTDMFADFSRWEPQSIRTMDDLISLPSLQQGASHSSVVINTPLVAISSWKVNLPGGRTYTPQVGELSLGPDGPYATLPTHSVMWVIEPIGVIDWSLGWLLDVTIGVEIGGEPFNESAISFYAKDPELMGGSLGANHSARIAVRLNPATPGIYLSLRVCETVASYLPVTWNRKLGYYLWDVLDPSYTRIVNSPACLPWLHIRQWNLGGSARTWITPSFKVHD</sequence>
<evidence type="ECO:0000313" key="3">
    <source>
        <dbReference type="Proteomes" id="UP001285441"/>
    </source>
</evidence>
<protein>
    <submittedName>
        <fullName evidence="2">Uncharacterized protein</fullName>
    </submittedName>
</protein>
<keyword evidence="3" id="KW-1185">Reference proteome</keyword>
<proteinExistence type="predicted"/>
<evidence type="ECO:0000256" key="1">
    <source>
        <dbReference type="SAM" id="MobiDB-lite"/>
    </source>
</evidence>
<accession>A0AAE0U440</accession>
<comment type="caution">
    <text evidence="2">The sequence shown here is derived from an EMBL/GenBank/DDBJ whole genome shotgun (WGS) entry which is preliminary data.</text>
</comment>
<dbReference type="EMBL" id="JAULSW010000002">
    <property type="protein sequence ID" value="KAK3390112.1"/>
    <property type="molecule type" value="Genomic_DNA"/>
</dbReference>
<name>A0AAE0U440_9PEZI</name>
<organism evidence="2 3">
    <name type="scientific">Podospora didyma</name>
    <dbReference type="NCBI Taxonomy" id="330526"/>
    <lineage>
        <taxon>Eukaryota</taxon>
        <taxon>Fungi</taxon>
        <taxon>Dikarya</taxon>
        <taxon>Ascomycota</taxon>
        <taxon>Pezizomycotina</taxon>
        <taxon>Sordariomycetes</taxon>
        <taxon>Sordariomycetidae</taxon>
        <taxon>Sordariales</taxon>
        <taxon>Podosporaceae</taxon>
        <taxon>Podospora</taxon>
    </lineage>
</organism>
<reference evidence="2" key="2">
    <citation type="submission" date="2023-06" db="EMBL/GenBank/DDBJ databases">
        <authorList>
            <consortium name="Lawrence Berkeley National Laboratory"/>
            <person name="Haridas S."/>
            <person name="Hensen N."/>
            <person name="Bonometti L."/>
            <person name="Westerberg I."/>
            <person name="Brannstrom I.O."/>
            <person name="Guillou S."/>
            <person name="Cros-Aarteil S."/>
            <person name="Calhoun S."/>
            <person name="Kuo A."/>
            <person name="Mondo S."/>
            <person name="Pangilinan J."/>
            <person name="Riley R."/>
            <person name="LaButti K."/>
            <person name="Andreopoulos B."/>
            <person name="Lipzen A."/>
            <person name="Chen C."/>
            <person name="Yanf M."/>
            <person name="Daum C."/>
            <person name="Ng V."/>
            <person name="Clum A."/>
            <person name="Steindorff A."/>
            <person name="Ohm R."/>
            <person name="Martin F."/>
            <person name="Silar P."/>
            <person name="Natvig D."/>
            <person name="Lalanne C."/>
            <person name="Gautier V."/>
            <person name="Ament-velasquez S.L."/>
            <person name="Kruys A."/>
            <person name="Hutchinson M.I."/>
            <person name="Powell A.J."/>
            <person name="Barry K."/>
            <person name="Miller A.N."/>
            <person name="Grigoriev I.V."/>
            <person name="Debuchy R."/>
            <person name="Gladieux P."/>
            <person name="Thoren M.H."/>
            <person name="Johannesson H."/>
        </authorList>
    </citation>
    <scope>NUCLEOTIDE SEQUENCE</scope>
    <source>
        <strain evidence="2">CBS 232.78</strain>
    </source>
</reference>
<evidence type="ECO:0000313" key="2">
    <source>
        <dbReference type="EMBL" id="KAK3390112.1"/>
    </source>
</evidence>
<reference evidence="2" key="1">
    <citation type="journal article" date="2023" name="Mol. Phylogenet. Evol.">
        <title>Genome-scale phylogeny and comparative genomics of the fungal order Sordariales.</title>
        <authorList>
            <person name="Hensen N."/>
            <person name="Bonometti L."/>
            <person name="Westerberg I."/>
            <person name="Brannstrom I.O."/>
            <person name="Guillou S."/>
            <person name="Cros-Aarteil S."/>
            <person name="Calhoun S."/>
            <person name="Haridas S."/>
            <person name="Kuo A."/>
            <person name="Mondo S."/>
            <person name="Pangilinan J."/>
            <person name="Riley R."/>
            <person name="LaButti K."/>
            <person name="Andreopoulos B."/>
            <person name="Lipzen A."/>
            <person name="Chen C."/>
            <person name="Yan M."/>
            <person name="Daum C."/>
            <person name="Ng V."/>
            <person name="Clum A."/>
            <person name="Steindorff A."/>
            <person name="Ohm R.A."/>
            <person name="Martin F."/>
            <person name="Silar P."/>
            <person name="Natvig D.O."/>
            <person name="Lalanne C."/>
            <person name="Gautier V."/>
            <person name="Ament-Velasquez S.L."/>
            <person name="Kruys A."/>
            <person name="Hutchinson M.I."/>
            <person name="Powell A.J."/>
            <person name="Barry K."/>
            <person name="Miller A.N."/>
            <person name="Grigoriev I.V."/>
            <person name="Debuchy R."/>
            <person name="Gladieux P."/>
            <person name="Hiltunen Thoren M."/>
            <person name="Johannesson H."/>
        </authorList>
    </citation>
    <scope>NUCLEOTIDE SEQUENCE</scope>
    <source>
        <strain evidence="2">CBS 232.78</strain>
    </source>
</reference>